<evidence type="ECO:0000256" key="7">
    <source>
        <dbReference type="SAM" id="MobiDB-lite"/>
    </source>
</evidence>
<dbReference type="SMART" id="SM00862">
    <property type="entry name" value="Trans_reg_C"/>
    <property type="match status" value="1"/>
</dbReference>
<keyword evidence="3" id="KW-0805">Transcription regulation</keyword>
<keyword evidence="2" id="KW-0902">Two-component regulatory system</keyword>
<dbReference type="PANTHER" id="PTHR48111">
    <property type="entry name" value="REGULATOR OF RPOS"/>
    <property type="match status" value="1"/>
</dbReference>
<dbReference type="PROSITE" id="PS51755">
    <property type="entry name" value="OMPR_PHOB"/>
    <property type="match status" value="1"/>
</dbReference>
<evidence type="ECO:0000256" key="3">
    <source>
        <dbReference type="ARBA" id="ARBA00023015"/>
    </source>
</evidence>
<evidence type="ECO:0000256" key="2">
    <source>
        <dbReference type="ARBA" id="ARBA00023012"/>
    </source>
</evidence>
<dbReference type="InterPro" id="IPR039420">
    <property type="entry name" value="WalR-like"/>
</dbReference>
<feature type="domain" description="OmpR/PhoB-type" evidence="8">
    <location>
        <begin position="143"/>
        <end position="240"/>
    </location>
</feature>
<keyword evidence="5" id="KW-0804">Transcription</keyword>
<sequence>MTVTLPPRGASTQREATVPSPRTVRAVLVDPSFNADEGLVTAMREHGVTLEPVDDPLRGLARASLAHTSAVVVSAALPDPMLSAFVAVVRDELDLPVLLAYRAGDADRLGGAVLAGARPVIDQPYQSARFARTLLELGASHDPLLVHVGPLELDPDGYDARLHGRGIDLSTLEFEVLHELATHPDHVVPRERFTHRYWPHSPDPDGTLAAVISRLRRKLDAHDLAGAIHTVRGIGFRLESAVLIAHAHPNP</sequence>
<dbReference type="SUPFAM" id="SSF52172">
    <property type="entry name" value="CheY-like"/>
    <property type="match status" value="1"/>
</dbReference>
<proteinExistence type="predicted"/>
<evidence type="ECO:0000313" key="10">
    <source>
        <dbReference type="Proteomes" id="UP000440668"/>
    </source>
</evidence>
<keyword evidence="4 6" id="KW-0238">DNA-binding</keyword>
<dbReference type="PANTHER" id="PTHR48111:SF1">
    <property type="entry name" value="TWO-COMPONENT RESPONSE REGULATOR ORR33"/>
    <property type="match status" value="1"/>
</dbReference>
<dbReference type="AlphaFoldDB" id="A0A6N7ZL71"/>
<dbReference type="Gene3D" id="1.10.10.10">
    <property type="entry name" value="Winged helix-like DNA-binding domain superfamily/Winged helix DNA-binding domain"/>
    <property type="match status" value="1"/>
</dbReference>
<keyword evidence="1" id="KW-0597">Phosphoprotein</keyword>
<dbReference type="Pfam" id="PF00486">
    <property type="entry name" value="Trans_reg_C"/>
    <property type="match status" value="1"/>
</dbReference>
<dbReference type="CDD" id="cd00383">
    <property type="entry name" value="trans_reg_C"/>
    <property type="match status" value="1"/>
</dbReference>
<feature type="region of interest" description="Disordered" evidence="7">
    <location>
        <begin position="1"/>
        <end position="20"/>
    </location>
</feature>
<evidence type="ECO:0000256" key="1">
    <source>
        <dbReference type="ARBA" id="ARBA00022553"/>
    </source>
</evidence>
<dbReference type="RefSeq" id="WP_155099799.1">
    <property type="nucleotide sequence ID" value="NZ_WMKA01000042.1"/>
</dbReference>
<dbReference type="GO" id="GO:0032993">
    <property type="term" value="C:protein-DNA complex"/>
    <property type="evidence" value="ECO:0007669"/>
    <property type="project" value="TreeGrafter"/>
</dbReference>
<dbReference type="GO" id="GO:0006355">
    <property type="term" value="P:regulation of DNA-templated transcription"/>
    <property type="evidence" value="ECO:0007669"/>
    <property type="project" value="InterPro"/>
</dbReference>
<gene>
    <name evidence="9" type="ORF">GJV82_15150</name>
</gene>
<name>A0A6N7ZL71_9MICO</name>
<comment type="caution">
    <text evidence="9">The sequence shown here is derived from an EMBL/GenBank/DDBJ whole genome shotgun (WGS) entry which is preliminary data.</text>
</comment>
<dbReference type="InterPro" id="IPR001867">
    <property type="entry name" value="OmpR/PhoB-type_DNA-bd"/>
</dbReference>
<dbReference type="InterPro" id="IPR016032">
    <property type="entry name" value="Sig_transdc_resp-reg_C-effctor"/>
</dbReference>
<protein>
    <recommendedName>
        <fullName evidence="8">OmpR/PhoB-type domain-containing protein</fullName>
    </recommendedName>
</protein>
<dbReference type="EMBL" id="WMKA01000042">
    <property type="protein sequence ID" value="MTG90265.1"/>
    <property type="molecule type" value="Genomic_DNA"/>
</dbReference>
<evidence type="ECO:0000256" key="4">
    <source>
        <dbReference type="ARBA" id="ARBA00023125"/>
    </source>
</evidence>
<dbReference type="InterPro" id="IPR011006">
    <property type="entry name" value="CheY-like_superfamily"/>
</dbReference>
<evidence type="ECO:0000256" key="5">
    <source>
        <dbReference type="ARBA" id="ARBA00023163"/>
    </source>
</evidence>
<organism evidence="9 10">
    <name type="scientific">Cellulosimicrobium composti</name>
    <dbReference type="NCBI Taxonomy" id="2672572"/>
    <lineage>
        <taxon>Bacteria</taxon>
        <taxon>Bacillati</taxon>
        <taxon>Actinomycetota</taxon>
        <taxon>Actinomycetes</taxon>
        <taxon>Micrococcales</taxon>
        <taxon>Promicromonosporaceae</taxon>
        <taxon>Cellulosimicrobium</taxon>
    </lineage>
</organism>
<evidence type="ECO:0000259" key="8">
    <source>
        <dbReference type="PROSITE" id="PS51755"/>
    </source>
</evidence>
<dbReference type="Proteomes" id="UP000440668">
    <property type="component" value="Unassembled WGS sequence"/>
</dbReference>
<feature type="DNA-binding region" description="OmpR/PhoB-type" evidence="6">
    <location>
        <begin position="143"/>
        <end position="240"/>
    </location>
</feature>
<dbReference type="GO" id="GO:0000156">
    <property type="term" value="F:phosphorelay response regulator activity"/>
    <property type="evidence" value="ECO:0007669"/>
    <property type="project" value="TreeGrafter"/>
</dbReference>
<dbReference type="GO" id="GO:0000976">
    <property type="term" value="F:transcription cis-regulatory region binding"/>
    <property type="evidence" value="ECO:0007669"/>
    <property type="project" value="TreeGrafter"/>
</dbReference>
<dbReference type="GO" id="GO:0005829">
    <property type="term" value="C:cytosol"/>
    <property type="evidence" value="ECO:0007669"/>
    <property type="project" value="TreeGrafter"/>
</dbReference>
<evidence type="ECO:0000313" key="9">
    <source>
        <dbReference type="EMBL" id="MTG90265.1"/>
    </source>
</evidence>
<accession>A0A6N7ZL71</accession>
<reference evidence="9 10" key="1">
    <citation type="submission" date="2019-11" db="EMBL/GenBank/DDBJ databases">
        <title>Cellulosimicrobium composti sp. nov. isolated from a compost.</title>
        <authorList>
            <person name="Yang Y."/>
        </authorList>
    </citation>
    <scope>NUCLEOTIDE SEQUENCE [LARGE SCALE GENOMIC DNA]</scope>
    <source>
        <strain evidence="9 10">BIT-GX5</strain>
    </source>
</reference>
<dbReference type="InterPro" id="IPR036388">
    <property type="entry name" value="WH-like_DNA-bd_sf"/>
</dbReference>
<dbReference type="SUPFAM" id="SSF46894">
    <property type="entry name" value="C-terminal effector domain of the bipartite response regulators"/>
    <property type="match status" value="1"/>
</dbReference>
<evidence type="ECO:0000256" key="6">
    <source>
        <dbReference type="PROSITE-ProRule" id="PRU01091"/>
    </source>
</evidence>